<keyword evidence="4" id="KW-0472">Membrane</keyword>
<dbReference type="InterPro" id="IPR029033">
    <property type="entry name" value="His_PPase_superfam"/>
</dbReference>
<dbReference type="Gene3D" id="3.40.50.1240">
    <property type="entry name" value="Phosphoglycerate mutase-like"/>
    <property type="match status" value="1"/>
</dbReference>
<dbReference type="GeneID" id="64633510"/>
<name>A0A9P7JHD1_9AGAM</name>
<dbReference type="Proteomes" id="UP000807769">
    <property type="component" value="Unassembled WGS sequence"/>
</dbReference>
<dbReference type="Pfam" id="PF00300">
    <property type="entry name" value="His_Phos_1"/>
    <property type="match status" value="1"/>
</dbReference>
<dbReference type="CDD" id="cd07040">
    <property type="entry name" value="HP"/>
    <property type="match status" value="1"/>
</dbReference>
<evidence type="ECO:0000256" key="1">
    <source>
        <dbReference type="ARBA" id="ARBA00022801"/>
    </source>
</evidence>
<proteinExistence type="predicted"/>
<protein>
    <submittedName>
        <fullName evidence="5">Uncharacterized protein</fullName>
    </submittedName>
</protein>
<dbReference type="SUPFAM" id="SSF53254">
    <property type="entry name" value="Phosphoglycerate mutase-like"/>
    <property type="match status" value="1"/>
</dbReference>
<keyword evidence="4" id="KW-0812">Transmembrane</keyword>
<evidence type="ECO:0000256" key="3">
    <source>
        <dbReference type="PIRSR" id="PIRSR613078-2"/>
    </source>
</evidence>
<dbReference type="GO" id="GO:0004331">
    <property type="term" value="F:fructose-2,6-bisphosphate 2-phosphatase activity"/>
    <property type="evidence" value="ECO:0007669"/>
    <property type="project" value="TreeGrafter"/>
</dbReference>
<feature type="active site" description="Proton donor/acceptor" evidence="2">
    <location>
        <position position="105"/>
    </location>
</feature>
<feature type="transmembrane region" description="Helical" evidence="4">
    <location>
        <begin position="947"/>
        <end position="970"/>
    </location>
</feature>
<keyword evidence="6" id="KW-1185">Reference proteome</keyword>
<accession>A0A9P7JHD1</accession>
<reference evidence="5" key="1">
    <citation type="journal article" date="2020" name="New Phytol.">
        <title>Comparative genomics reveals dynamic genome evolution in host specialist ectomycorrhizal fungi.</title>
        <authorList>
            <person name="Lofgren L.A."/>
            <person name="Nguyen N.H."/>
            <person name="Vilgalys R."/>
            <person name="Ruytinx J."/>
            <person name="Liao H.L."/>
            <person name="Branco S."/>
            <person name="Kuo A."/>
            <person name="LaButti K."/>
            <person name="Lipzen A."/>
            <person name="Andreopoulos W."/>
            <person name="Pangilinan J."/>
            <person name="Riley R."/>
            <person name="Hundley H."/>
            <person name="Na H."/>
            <person name="Barry K."/>
            <person name="Grigoriev I.V."/>
            <person name="Stajich J.E."/>
            <person name="Kennedy P.G."/>
        </authorList>
    </citation>
    <scope>NUCLEOTIDE SEQUENCE</scope>
    <source>
        <strain evidence="5">MN1</strain>
    </source>
</reference>
<feature type="transmembrane region" description="Helical" evidence="4">
    <location>
        <begin position="861"/>
        <end position="883"/>
    </location>
</feature>
<organism evidence="5 6">
    <name type="scientific">Suillus subaureus</name>
    <dbReference type="NCBI Taxonomy" id="48587"/>
    <lineage>
        <taxon>Eukaryota</taxon>
        <taxon>Fungi</taxon>
        <taxon>Dikarya</taxon>
        <taxon>Basidiomycota</taxon>
        <taxon>Agaricomycotina</taxon>
        <taxon>Agaricomycetes</taxon>
        <taxon>Agaricomycetidae</taxon>
        <taxon>Boletales</taxon>
        <taxon>Suillineae</taxon>
        <taxon>Suillaceae</taxon>
        <taxon>Suillus</taxon>
    </lineage>
</organism>
<evidence type="ECO:0000313" key="6">
    <source>
        <dbReference type="Proteomes" id="UP000807769"/>
    </source>
</evidence>
<evidence type="ECO:0000256" key="2">
    <source>
        <dbReference type="PIRSR" id="PIRSR613078-1"/>
    </source>
</evidence>
<feature type="binding site" evidence="3">
    <location>
        <position position="77"/>
    </location>
    <ligand>
        <name>substrate</name>
    </ligand>
</feature>
<evidence type="ECO:0000313" key="5">
    <source>
        <dbReference type="EMBL" id="KAG1822717.1"/>
    </source>
</evidence>
<dbReference type="InterPro" id="IPR051695">
    <property type="entry name" value="Phosphoglycerate_Mutase"/>
</dbReference>
<feature type="binding site" evidence="3">
    <location>
        <begin position="27"/>
        <end position="34"/>
    </location>
    <ligand>
        <name>substrate</name>
    </ligand>
</feature>
<dbReference type="EMBL" id="JABBWG010000005">
    <property type="protein sequence ID" value="KAG1822717.1"/>
    <property type="molecule type" value="Genomic_DNA"/>
</dbReference>
<dbReference type="GO" id="GO:0045820">
    <property type="term" value="P:negative regulation of glycolytic process"/>
    <property type="evidence" value="ECO:0007669"/>
    <property type="project" value="TreeGrafter"/>
</dbReference>
<dbReference type="InterPro" id="IPR013078">
    <property type="entry name" value="His_Pase_superF_clade-1"/>
</dbReference>
<keyword evidence="4" id="KW-1133">Transmembrane helix</keyword>
<dbReference type="AlphaFoldDB" id="A0A9P7JHD1"/>
<dbReference type="GO" id="GO:0005829">
    <property type="term" value="C:cytosol"/>
    <property type="evidence" value="ECO:0007669"/>
    <property type="project" value="TreeGrafter"/>
</dbReference>
<comment type="caution">
    <text evidence="5">The sequence shown here is derived from an EMBL/GenBank/DDBJ whole genome shotgun (WGS) entry which is preliminary data.</text>
</comment>
<dbReference type="RefSeq" id="XP_041197123.1">
    <property type="nucleotide sequence ID" value="XM_041339494.1"/>
</dbReference>
<feature type="transmembrane region" description="Helical" evidence="4">
    <location>
        <begin position="832"/>
        <end position="855"/>
    </location>
</feature>
<keyword evidence="1" id="KW-0378">Hydrolase</keyword>
<dbReference type="OrthoDB" id="2657661at2759"/>
<gene>
    <name evidence="5" type="ORF">BJ212DRAFT_1477131</name>
</gene>
<sequence length="1000" mass="111239">MLTVTLVRPFNIRETLLTSPMVYAQIRHGESTHNVLALWSGCTECPLTERGTQQARAVGAYFANTQFTKIYASPLPRARDTAQAVLDAQPTPKPPHDFTITQIREQSFGAAEGHQTCIREPGKTLEAHFAEDKYPILYESEKHVAFPGGESVEDLTRRAERAVKEVVLPHVVNVTRSGRDEHIALVSHGLCIAQVVSAIVRLGGGTWKRKGPMVNTAWVRVEVRIQGGMPVEVADDEVPPVEVTVTDEARADHLEGLLDGGPLLGIKAIMGGGVVDAKSPNEAEAIAQTSASQLQPGLMLQHALVNMVDFAMHMIGTTSLFPGIQHPALPKLKFLDVPLKLRSLLGWIRIKKEIKTVSLTCSAWNWFMSYSHFLQANLVADKILVSVFGSLIVMQGGYSYIRTLISWLRLTVKTTAFKSYRTLLSVLLRMIRHCQFVLNGKERSLREQSLALSSQLVTNQDGLTASVTLAVPRLPEAAVTNIQFPTPELNQGPDGTASGQSFDIILTPIVPEPQVSRYERNVHVQDKDESFEIKKGPLDCSEELAVVAGWEPLTHPEGALFFYHLYKRVFTDANVRNPETAVRIGKAVEKAYEEARNANIFLHPSIELVLELIEKDSEECGYYFVDHEKRVIFWFQDHKSDVLMCNIRGVERKSHVTPLYLLRFTYHGSDRRHVELFPNKRSLPKDVVMELKEIVMHAHAENITSETCLAPFAADEVASMLSLVDLLTNSDTNDSTHKAREHSVWIVARLMRLFCNAKFVNFCGQPGARLNVDQSLYRESITRSRRIFLRLMNVMLFGSPDAQSKALHRIWVDDTIVQPRWKNFIDRLTTEWNGYTIFSTVMLAVDISFLGVSFVQTQTSAIILTYLSTLCAMGSLLVSLILAGQVNDSRRGSAEAVASFMVGMSHSMLGLESLALMLSLPFALLIWGMVFFAVALSTLIFRTSGVVAVSITSPVWAAVFILVTWPVLAANDIHISRLRSWIIEHVSITDSSAVATPSLV</sequence>
<dbReference type="GO" id="GO:0043456">
    <property type="term" value="P:regulation of pentose-phosphate shunt"/>
    <property type="evidence" value="ECO:0007669"/>
    <property type="project" value="TreeGrafter"/>
</dbReference>
<evidence type="ECO:0000256" key="4">
    <source>
        <dbReference type="SAM" id="Phobius"/>
    </source>
</evidence>
<dbReference type="SMART" id="SM00855">
    <property type="entry name" value="PGAM"/>
    <property type="match status" value="1"/>
</dbReference>
<feature type="transmembrane region" description="Helical" evidence="4">
    <location>
        <begin position="914"/>
        <end position="941"/>
    </location>
</feature>
<dbReference type="PANTHER" id="PTHR46517">
    <property type="entry name" value="FRUCTOSE-2,6-BISPHOSPHATASE TIGAR"/>
    <property type="match status" value="1"/>
</dbReference>
<dbReference type="PANTHER" id="PTHR46517:SF1">
    <property type="entry name" value="FRUCTOSE-2,6-BISPHOSPHATASE TIGAR"/>
    <property type="match status" value="1"/>
</dbReference>
<feature type="active site" description="Tele-phosphohistidine intermediate" evidence="2">
    <location>
        <position position="28"/>
    </location>
</feature>